<feature type="compositionally biased region" description="Polar residues" evidence="5">
    <location>
        <begin position="195"/>
        <end position="204"/>
    </location>
</feature>
<evidence type="ECO:0000256" key="1">
    <source>
        <dbReference type="ARBA" id="ARBA00007247"/>
    </source>
</evidence>
<dbReference type="GO" id="GO:0003700">
    <property type="term" value="F:DNA-binding transcription factor activity"/>
    <property type="evidence" value="ECO:0007669"/>
    <property type="project" value="TreeGrafter"/>
</dbReference>
<feature type="domain" description="HTH APSES-type" evidence="6">
    <location>
        <begin position="240"/>
        <end position="349"/>
    </location>
</feature>
<keyword evidence="2" id="KW-0805">Transcription regulation</keyword>
<evidence type="ECO:0000256" key="5">
    <source>
        <dbReference type="SAM" id="MobiDB-lite"/>
    </source>
</evidence>
<evidence type="ECO:0000256" key="2">
    <source>
        <dbReference type="ARBA" id="ARBA00023015"/>
    </source>
</evidence>
<sequence length="352" mass="39276">ALSTNYFPELSNVSDKLADQNQVYEAQQVGFGSELTNTQTPSPNQVYSFNEIINNRYYSTDQQFWIDQGQPFGFDNGLGLNVQIKDNSLNSFDIGGCIGTNFDALFNEASSAKSSNKVSSSNISPEVPEAPYLAYQVTNIDKSLYLNDVNIYKTILTVFALGDYTESIGNGFSKVGQHNGEYLRHTNTAHFTSLKTRGRNTGSSPCIKKRSKNHKKNTRPKMAGRPLETNGALPIPRPQGIKKRFWAEEGIDTLGISFDNVTITRRMDNNMVNGTKLLNLAGLSRGKRDGILKKEPEKLIVKSGKMSFKGVWIPLERARMLATRFEIYSKIDKILDDNLNPNWASCVPTAMF</sequence>
<feature type="region of interest" description="Disordered" evidence="5">
    <location>
        <begin position="195"/>
        <end position="234"/>
    </location>
</feature>
<dbReference type="GO" id="GO:0045944">
    <property type="term" value="P:positive regulation of transcription by RNA polymerase II"/>
    <property type="evidence" value="ECO:0007669"/>
    <property type="project" value="TreeGrafter"/>
</dbReference>
<dbReference type="InterPro" id="IPR036887">
    <property type="entry name" value="HTH_APSES_sf"/>
</dbReference>
<dbReference type="Proteomes" id="UP000245609">
    <property type="component" value="Unassembled WGS sequence"/>
</dbReference>
<protein>
    <recommendedName>
        <fullName evidence="6">HTH APSES-type domain-containing protein</fullName>
    </recommendedName>
</protein>
<evidence type="ECO:0000313" key="8">
    <source>
        <dbReference type="Proteomes" id="UP000245609"/>
    </source>
</evidence>
<comment type="caution">
    <text evidence="7">The sequence shown here is derived from an EMBL/GenBank/DDBJ whole genome shotgun (WGS) entry which is preliminary data.</text>
</comment>
<dbReference type="AlphaFoldDB" id="A0A2T9Z9Y6"/>
<dbReference type="SUPFAM" id="SSF54616">
    <property type="entry name" value="DNA-binding domain of Mlu1-box binding protein MBP1"/>
    <property type="match status" value="1"/>
</dbReference>
<feature type="non-terminal residue" evidence="7">
    <location>
        <position position="1"/>
    </location>
</feature>
<dbReference type="GO" id="GO:0043565">
    <property type="term" value="F:sequence-specific DNA binding"/>
    <property type="evidence" value="ECO:0007669"/>
    <property type="project" value="TreeGrafter"/>
</dbReference>
<dbReference type="SMART" id="SM01252">
    <property type="entry name" value="KilA-N"/>
    <property type="match status" value="1"/>
</dbReference>
<dbReference type="InterPro" id="IPR029790">
    <property type="entry name" value="EFG1/Phd1/StuA"/>
</dbReference>
<dbReference type="PROSITE" id="PS51299">
    <property type="entry name" value="HTH_APSES"/>
    <property type="match status" value="1"/>
</dbReference>
<dbReference type="Gene3D" id="3.10.260.10">
    <property type="entry name" value="Transcription regulator HTH, APSES-type DNA-binding domain"/>
    <property type="match status" value="1"/>
</dbReference>
<dbReference type="PANTHER" id="PTHR47792:SF1">
    <property type="entry name" value="PROTEIN SOK2-RELATED"/>
    <property type="match status" value="1"/>
</dbReference>
<comment type="similarity">
    <text evidence="1">Belongs to the EFG1/PHD1/stuA family.</text>
</comment>
<dbReference type="InterPro" id="IPR003163">
    <property type="entry name" value="Tscrpt_reg_HTH_APSES-type"/>
</dbReference>
<dbReference type="Pfam" id="PF04383">
    <property type="entry name" value="KilA-N"/>
    <property type="match status" value="1"/>
</dbReference>
<evidence type="ECO:0000256" key="3">
    <source>
        <dbReference type="ARBA" id="ARBA00023125"/>
    </source>
</evidence>
<dbReference type="STRING" id="133381.A0A2T9Z9Y6"/>
<name>A0A2T9Z9Y6_9FUNG</name>
<dbReference type="InterPro" id="IPR018004">
    <property type="entry name" value="KilA/APSES_HTH"/>
</dbReference>
<keyword evidence="3" id="KW-0238">DNA-binding</keyword>
<feature type="compositionally biased region" description="Basic residues" evidence="5">
    <location>
        <begin position="207"/>
        <end position="219"/>
    </location>
</feature>
<proteinExistence type="inferred from homology"/>
<dbReference type="PANTHER" id="PTHR47792">
    <property type="entry name" value="PROTEIN SOK2-RELATED"/>
    <property type="match status" value="1"/>
</dbReference>
<accession>A0A2T9Z9Y6</accession>
<reference evidence="7 8" key="1">
    <citation type="journal article" date="2018" name="MBio">
        <title>Comparative Genomics Reveals the Core Gene Toolbox for the Fungus-Insect Symbiosis.</title>
        <authorList>
            <person name="Wang Y."/>
            <person name="Stata M."/>
            <person name="Wang W."/>
            <person name="Stajich J.E."/>
            <person name="White M.M."/>
            <person name="Moncalvo J.M."/>
        </authorList>
    </citation>
    <scope>NUCLEOTIDE SEQUENCE [LARGE SCALE GENOMIC DNA]</scope>
    <source>
        <strain evidence="7 8">SC-DP-2</strain>
    </source>
</reference>
<organism evidence="7 8">
    <name type="scientific">Smittium megazygosporum</name>
    <dbReference type="NCBI Taxonomy" id="133381"/>
    <lineage>
        <taxon>Eukaryota</taxon>
        <taxon>Fungi</taxon>
        <taxon>Fungi incertae sedis</taxon>
        <taxon>Zoopagomycota</taxon>
        <taxon>Kickxellomycotina</taxon>
        <taxon>Harpellomycetes</taxon>
        <taxon>Harpellales</taxon>
        <taxon>Legeriomycetaceae</taxon>
        <taxon>Smittium</taxon>
    </lineage>
</organism>
<dbReference type="OrthoDB" id="5407653at2759"/>
<evidence type="ECO:0000313" key="7">
    <source>
        <dbReference type="EMBL" id="PVV01398.1"/>
    </source>
</evidence>
<gene>
    <name evidence="7" type="ORF">BB560_004182</name>
</gene>
<dbReference type="EMBL" id="MBFS01001127">
    <property type="protein sequence ID" value="PVV01398.1"/>
    <property type="molecule type" value="Genomic_DNA"/>
</dbReference>
<dbReference type="GO" id="GO:0005634">
    <property type="term" value="C:nucleus"/>
    <property type="evidence" value="ECO:0007669"/>
    <property type="project" value="TreeGrafter"/>
</dbReference>
<evidence type="ECO:0000256" key="4">
    <source>
        <dbReference type="ARBA" id="ARBA00023163"/>
    </source>
</evidence>
<evidence type="ECO:0000259" key="6">
    <source>
        <dbReference type="PROSITE" id="PS51299"/>
    </source>
</evidence>
<keyword evidence="4" id="KW-0804">Transcription</keyword>
<keyword evidence="8" id="KW-1185">Reference proteome</keyword>